<dbReference type="SUPFAM" id="SSF49464">
    <property type="entry name" value="Carboxypeptidase regulatory domain-like"/>
    <property type="match status" value="1"/>
</dbReference>
<accession>A0ABP8MPS7</accession>
<evidence type="ECO:0000256" key="1">
    <source>
        <dbReference type="ARBA" id="ARBA00004571"/>
    </source>
</evidence>
<dbReference type="PROSITE" id="PS52016">
    <property type="entry name" value="TONB_DEPENDENT_REC_3"/>
    <property type="match status" value="1"/>
</dbReference>
<evidence type="ECO:0000259" key="11">
    <source>
        <dbReference type="Pfam" id="PF07715"/>
    </source>
</evidence>
<dbReference type="Pfam" id="PF07715">
    <property type="entry name" value="Plug"/>
    <property type="match status" value="1"/>
</dbReference>
<comment type="caution">
    <text evidence="12">The sequence shown here is derived from an EMBL/GenBank/DDBJ whole genome shotgun (WGS) entry which is preliminary data.</text>
</comment>
<feature type="domain" description="TonB-dependent receptor-like beta-barrel" evidence="10">
    <location>
        <begin position="450"/>
        <end position="977"/>
    </location>
</feature>
<keyword evidence="7 8" id="KW-0998">Cell outer membrane</keyword>
<dbReference type="SUPFAM" id="SSF56935">
    <property type="entry name" value="Porins"/>
    <property type="match status" value="1"/>
</dbReference>
<dbReference type="InterPro" id="IPR012910">
    <property type="entry name" value="Plug_dom"/>
</dbReference>
<dbReference type="Pfam" id="PF00593">
    <property type="entry name" value="TonB_dep_Rec_b-barrel"/>
    <property type="match status" value="1"/>
</dbReference>
<dbReference type="Gene3D" id="2.170.130.10">
    <property type="entry name" value="TonB-dependent receptor, plug domain"/>
    <property type="match status" value="1"/>
</dbReference>
<dbReference type="NCBIfam" id="TIGR04056">
    <property type="entry name" value="OMP_RagA_SusC"/>
    <property type="match status" value="1"/>
</dbReference>
<dbReference type="NCBIfam" id="TIGR04057">
    <property type="entry name" value="SusC_RagA_signa"/>
    <property type="match status" value="1"/>
</dbReference>
<evidence type="ECO:0000259" key="10">
    <source>
        <dbReference type="Pfam" id="PF00593"/>
    </source>
</evidence>
<keyword evidence="6 8" id="KW-0472">Membrane</keyword>
<gene>
    <name evidence="12" type="ORF">GCM10023189_16000</name>
</gene>
<comment type="subcellular location">
    <subcellularLocation>
        <location evidence="1 8">Cell outer membrane</location>
        <topology evidence="1 8">Multi-pass membrane protein</topology>
    </subcellularLocation>
</comment>
<dbReference type="InterPro" id="IPR023997">
    <property type="entry name" value="TonB-dep_OMP_SusC/RagA_CS"/>
</dbReference>
<sequence length="1023" mass="110320">MKYFTYTPPPFGPKWGIFLLLVLWASTPLVYAQSSLLASAGKGPSTASGSHRQAPYELTVRGRVLDGVTKEPLTGCTVVIKGTMKGTSTDANGAYTIVVPDGNAVLVFGFIGYEKMEVPVNGRTTLDVTLKALASELDQVVVIGYGTTTKKDATGALKTVKSSEFNRGIINSPEQLLQGRVAGVNVTSASGEPGGRQNITIRGPGGVRTGSTPLFVLDGIPLDNSSSNGATSNPLNFLNPQDIEAIDVLKDASATAIYGARGANGVILITTKKGKAGAGNLTVSANVGVSNVARPLPLFSADEYRRQVVAVGGTLEDQRANTDWQREISRTAITQDYNVAFSGGAEKLTYYGSIGMQNQEGVLKNSRLNRYTGRFNASQKFMEDRLVLDVNLTASQTTNERPPIDGVLGAALSANPTFPAYDPATGTPARYQAFTNPLITLALQKDLTTINRVVANISPSFKITKDLVYKLNLGVDNASSTRDLQSLASAVPQQDGRLESIYGNNQNVLIENYFTHTLALNDHNLTSLVGHSYQKFAIRGRNWSINRFPITPIEPINNPSLGQELALATNRPGGFAIDNELQSFFARANYQYKNRYLLTATVRADGSSKFGANNKYGVFPSFSAGWRLSEEAFMQSGPFSDLKIRAGWGQTGNQEIPSKITQALFTSSTSASTSYPLDNSTSYPAGTTYTRLANPDIQWEVSTQTDIGLDFGLFNGALTGAIDYFRKVSGKILLEVIPADPIQPAATYWTNVPDMTITNQGLELDLNYRFVSQGGLRLDVGGNVTFIKNVVNNSPYTVITSGSAQGPGLTSATVNGYVNGQPIGTFFLREYIGIDEKGVSKYRDVDGDGIGGTDKDRIAAGSALPTQQFNFNTSIGYKGFDLMANFNGVSGNKLYDNTANAFFYRARLVKGLNGTPEAVGEANESINNAAPVSTRFLKSGSFFRLNNLTLGYNLNPRMIGMNRWINNIRLSATGQNLFVITNYNGFDPEVNTDRTVNGISSYGIDYLSYPRARSFVFGINLTF</sequence>
<evidence type="ECO:0000256" key="8">
    <source>
        <dbReference type="PROSITE-ProRule" id="PRU01360"/>
    </source>
</evidence>
<dbReference type="Gene3D" id="2.40.170.20">
    <property type="entry name" value="TonB-dependent receptor, beta-barrel domain"/>
    <property type="match status" value="1"/>
</dbReference>
<keyword evidence="4 8" id="KW-0812">Transmembrane</keyword>
<organism evidence="12 13">
    <name type="scientific">Nibrella saemangeumensis</name>
    <dbReference type="NCBI Taxonomy" id="1084526"/>
    <lineage>
        <taxon>Bacteria</taxon>
        <taxon>Pseudomonadati</taxon>
        <taxon>Bacteroidota</taxon>
        <taxon>Cytophagia</taxon>
        <taxon>Cytophagales</taxon>
        <taxon>Spirosomataceae</taxon>
        <taxon>Nibrella</taxon>
    </lineage>
</organism>
<keyword evidence="3 8" id="KW-1134">Transmembrane beta strand</keyword>
<evidence type="ECO:0000256" key="2">
    <source>
        <dbReference type="ARBA" id="ARBA00022448"/>
    </source>
</evidence>
<dbReference type="EMBL" id="BAABHD010000021">
    <property type="protein sequence ID" value="GAA4452484.1"/>
    <property type="molecule type" value="Genomic_DNA"/>
</dbReference>
<dbReference type="InterPro" id="IPR023996">
    <property type="entry name" value="TonB-dep_OMP_SusC/RagA"/>
</dbReference>
<evidence type="ECO:0000256" key="4">
    <source>
        <dbReference type="ARBA" id="ARBA00022692"/>
    </source>
</evidence>
<dbReference type="Pfam" id="PF13715">
    <property type="entry name" value="CarbopepD_reg_2"/>
    <property type="match status" value="1"/>
</dbReference>
<proteinExistence type="inferred from homology"/>
<dbReference type="Gene3D" id="2.60.40.1120">
    <property type="entry name" value="Carboxypeptidase-like, regulatory domain"/>
    <property type="match status" value="1"/>
</dbReference>
<evidence type="ECO:0000256" key="5">
    <source>
        <dbReference type="ARBA" id="ARBA00023077"/>
    </source>
</evidence>
<keyword evidence="2 8" id="KW-0813">Transport</keyword>
<name>A0ABP8MPS7_9BACT</name>
<evidence type="ECO:0000256" key="6">
    <source>
        <dbReference type="ARBA" id="ARBA00023136"/>
    </source>
</evidence>
<dbReference type="InterPro" id="IPR008969">
    <property type="entry name" value="CarboxyPept-like_regulatory"/>
</dbReference>
<dbReference type="Proteomes" id="UP001501175">
    <property type="component" value="Unassembled WGS sequence"/>
</dbReference>
<evidence type="ECO:0000313" key="12">
    <source>
        <dbReference type="EMBL" id="GAA4452484.1"/>
    </source>
</evidence>
<keyword evidence="12" id="KW-0675">Receptor</keyword>
<dbReference type="InterPro" id="IPR000531">
    <property type="entry name" value="Beta-barrel_TonB"/>
</dbReference>
<feature type="domain" description="TonB-dependent receptor plug" evidence="11">
    <location>
        <begin position="150"/>
        <end position="266"/>
    </location>
</feature>
<keyword evidence="13" id="KW-1185">Reference proteome</keyword>
<comment type="similarity">
    <text evidence="8 9">Belongs to the TonB-dependent receptor family.</text>
</comment>
<dbReference type="InterPro" id="IPR039426">
    <property type="entry name" value="TonB-dep_rcpt-like"/>
</dbReference>
<protein>
    <submittedName>
        <fullName evidence="12">TonB-dependent receptor</fullName>
    </submittedName>
</protein>
<dbReference type="InterPro" id="IPR036942">
    <property type="entry name" value="Beta-barrel_TonB_sf"/>
</dbReference>
<evidence type="ECO:0000256" key="3">
    <source>
        <dbReference type="ARBA" id="ARBA00022452"/>
    </source>
</evidence>
<evidence type="ECO:0000256" key="9">
    <source>
        <dbReference type="RuleBase" id="RU003357"/>
    </source>
</evidence>
<reference evidence="13" key="1">
    <citation type="journal article" date="2019" name="Int. J. Syst. Evol. Microbiol.">
        <title>The Global Catalogue of Microorganisms (GCM) 10K type strain sequencing project: providing services to taxonomists for standard genome sequencing and annotation.</title>
        <authorList>
            <consortium name="The Broad Institute Genomics Platform"/>
            <consortium name="The Broad Institute Genome Sequencing Center for Infectious Disease"/>
            <person name="Wu L."/>
            <person name="Ma J."/>
        </authorList>
    </citation>
    <scope>NUCLEOTIDE SEQUENCE [LARGE SCALE GENOMIC DNA]</scope>
    <source>
        <strain evidence="13">JCM 17927</strain>
    </source>
</reference>
<dbReference type="InterPro" id="IPR037066">
    <property type="entry name" value="Plug_dom_sf"/>
</dbReference>
<evidence type="ECO:0000313" key="13">
    <source>
        <dbReference type="Proteomes" id="UP001501175"/>
    </source>
</evidence>
<dbReference type="RefSeq" id="WP_345242329.1">
    <property type="nucleotide sequence ID" value="NZ_BAABHD010000021.1"/>
</dbReference>
<keyword evidence="5 9" id="KW-0798">TonB box</keyword>
<evidence type="ECO:0000256" key="7">
    <source>
        <dbReference type="ARBA" id="ARBA00023237"/>
    </source>
</evidence>